<organism evidence="1 2">
    <name type="scientific">Winogradskyella arenosi</name>
    <dbReference type="NCBI Taxonomy" id="533325"/>
    <lineage>
        <taxon>Bacteria</taxon>
        <taxon>Pseudomonadati</taxon>
        <taxon>Bacteroidota</taxon>
        <taxon>Flavobacteriia</taxon>
        <taxon>Flavobacteriales</taxon>
        <taxon>Flavobacteriaceae</taxon>
        <taxon>Winogradskyella</taxon>
    </lineage>
</organism>
<dbReference type="OrthoDB" id="5288719at2"/>
<dbReference type="Gene3D" id="3.30.230.10">
    <property type="match status" value="1"/>
</dbReference>
<reference evidence="1 2" key="1">
    <citation type="submission" date="2018-07" db="EMBL/GenBank/DDBJ databases">
        <title>Genomic Encyclopedia of Type Strains, Phase III (KMG-III): the genomes of soil and plant-associated and newly described type strains.</title>
        <authorList>
            <person name="Whitman W."/>
        </authorList>
    </citation>
    <scope>NUCLEOTIDE SEQUENCE [LARGE SCALE GENOMIC DNA]</scope>
    <source>
        <strain evidence="1 2">CECT 7958</strain>
    </source>
</reference>
<dbReference type="SUPFAM" id="SSF54211">
    <property type="entry name" value="Ribosomal protein S5 domain 2-like"/>
    <property type="match status" value="1"/>
</dbReference>
<dbReference type="EMBL" id="QPJO01000005">
    <property type="protein sequence ID" value="RCW90319.1"/>
    <property type="molecule type" value="Genomic_DNA"/>
</dbReference>
<dbReference type="GO" id="GO:0016301">
    <property type="term" value="F:kinase activity"/>
    <property type="evidence" value="ECO:0007669"/>
    <property type="project" value="UniProtKB-KW"/>
</dbReference>
<dbReference type="Proteomes" id="UP000253436">
    <property type="component" value="Unassembled WGS sequence"/>
</dbReference>
<protein>
    <submittedName>
        <fullName evidence="1">Mevalonate kinase</fullName>
    </submittedName>
</protein>
<dbReference type="InterPro" id="IPR014721">
    <property type="entry name" value="Ribsml_uS5_D2-typ_fold_subgr"/>
</dbReference>
<dbReference type="NCBIfam" id="NF040656">
    <property type="entry name" value="GHMP_GYDIA"/>
    <property type="match status" value="1"/>
</dbReference>
<gene>
    <name evidence="1" type="ORF">DFQ08_105209</name>
</gene>
<evidence type="ECO:0000313" key="2">
    <source>
        <dbReference type="Proteomes" id="UP000253436"/>
    </source>
</evidence>
<dbReference type="AlphaFoldDB" id="A0A368ZBY5"/>
<comment type="caution">
    <text evidence="1">The sequence shown here is derived from an EMBL/GenBank/DDBJ whole genome shotgun (WGS) entry which is preliminary data.</text>
</comment>
<dbReference type="InterPro" id="IPR020568">
    <property type="entry name" value="Ribosomal_Su5_D2-typ_SF"/>
</dbReference>
<accession>A0A368ZBY5</accession>
<keyword evidence="1" id="KW-0808">Transferase</keyword>
<keyword evidence="2" id="KW-1185">Reference proteome</keyword>
<keyword evidence="1" id="KW-0418">Kinase</keyword>
<dbReference type="RefSeq" id="WP_114310714.1">
    <property type="nucleotide sequence ID" value="NZ_QPJO01000005.1"/>
</dbReference>
<name>A0A368ZBY5_9FLAO</name>
<dbReference type="InterPro" id="IPR047765">
    <property type="entry name" value="GHMP_GYDIA-like"/>
</dbReference>
<sequence>MTQKTQTFRSHGKLLLTAEYAVLDGAKALAIPTKYGQSLAVTTHNNSVIDWTSYNECNEIWFSDQFEILKTSKGLQVQSTSKSEVSQRLIQIFSAIQGLNPNFFNSDVGYSITTHQDFNRAWGLGTSSTLINNMAHWAKVDAYKLLALTFGGSGYDIACAQHDTALTFQIEKETAPKVTPVAFDPNFKDQLYFVYLNAKQNSRDGIASYRKLGLLTEAKKQAINSITADLEQCTSRVEFDRLIHSHEQHISELIAQQPIQQRLFSDFKGAIKSLGAWGGDFILVSSKDDPSAYFKTLGYQTIIPYSAMVL</sequence>
<proteinExistence type="predicted"/>
<evidence type="ECO:0000313" key="1">
    <source>
        <dbReference type="EMBL" id="RCW90319.1"/>
    </source>
</evidence>